<reference evidence="4" key="1">
    <citation type="submission" date="2009-08" db="EMBL/GenBank/DDBJ databases">
        <title>The complete genome of Chitinophaga pinensis DSM 2588.</title>
        <authorList>
            <consortium name="US DOE Joint Genome Institute (JGI-PGF)"/>
            <person name="Lucas S."/>
            <person name="Copeland A."/>
            <person name="Lapidus A."/>
            <person name="Glavina del Rio T."/>
            <person name="Dalin E."/>
            <person name="Tice H."/>
            <person name="Bruce D."/>
            <person name="Goodwin L."/>
            <person name="Pitluck S."/>
            <person name="Kyrpides N."/>
            <person name="Mavromatis K."/>
            <person name="Ivanova N."/>
            <person name="Mikhailova N."/>
            <person name="Sims D."/>
            <person name="Meinche L."/>
            <person name="Brettin T."/>
            <person name="Detter J.C."/>
            <person name="Han C."/>
            <person name="Larimer F."/>
            <person name="Land M."/>
            <person name="Hauser L."/>
            <person name="Markowitz V."/>
            <person name="Cheng J.-F."/>
            <person name="Hugenholtz P."/>
            <person name="Woyke T."/>
            <person name="Wu D."/>
            <person name="Spring S."/>
            <person name="Klenk H.-P."/>
            <person name="Eisen J.A."/>
        </authorList>
    </citation>
    <scope>NUCLEOTIDE SEQUENCE [LARGE SCALE GENOMIC DNA]</scope>
    <source>
        <strain evidence="4">ATCC 43595 / DSM 2588 / LMG 13176 / NBRC 15968 / NCIMB 11800 / UQM 2034</strain>
    </source>
</reference>
<reference evidence="3 4" key="2">
    <citation type="journal article" date="2010" name="Stand. Genomic Sci.">
        <title>Complete genome sequence of Chitinophaga pinensis type strain (UQM 2034).</title>
        <authorList>
            <person name="Glavina Del Rio T."/>
            <person name="Abt B."/>
            <person name="Spring S."/>
            <person name="Lapidus A."/>
            <person name="Nolan M."/>
            <person name="Tice H."/>
            <person name="Copeland A."/>
            <person name="Cheng J.F."/>
            <person name="Chen F."/>
            <person name="Bruce D."/>
            <person name="Goodwin L."/>
            <person name="Pitluck S."/>
            <person name="Ivanova N."/>
            <person name="Mavromatis K."/>
            <person name="Mikhailova N."/>
            <person name="Pati A."/>
            <person name="Chen A."/>
            <person name="Palaniappan K."/>
            <person name="Land M."/>
            <person name="Hauser L."/>
            <person name="Chang Y.J."/>
            <person name="Jeffries C.D."/>
            <person name="Chain P."/>
            <person name="Saunders E."/>
            <person name="Detter J.C."/>
            <person name="Brettin T."/>
            <person name="Rohde M."/>
            <person name="Goker M."/>
            <person name="Bristow J."/>
            <person name="Eisen J.A."/>
            <person name="Markowitz V."/>
            <person name="Hugenholtz P."/>
            <person name="Kyrpides N.C."/>
            <person name="Klenk H.P."/>
            <person name="Lucas S."/>
        </authorList>
    </citation>
    <scope>NUCLEOTIDE SEQUENCE [LARGE SCALE GENOMIC DNA]</scope>
    <source>
        <strain evidence="4">ATCC 43595 / DSM 2588 / LMG 13176 / NBRC 15968 / NCIMB 11800 / UQM 2034</strain>
    </source>
</reference>
<evidence type="ECO:0000313" key="4">
    <source>
        <dbReference type="Proteomes" id="UP000002215"/>
    </source>
</evidence>
<dbReference type="InterPro" id="IPR035992">
    <property type="entry name" value="Ricin_B-like_lectins"/>
</dbReference>
<feature type="chain" id="PRO_5038076950" description="Ricin B lectin domain-containing protein" evidence="1">
    <location>
        <begin position="23"/>
        <end position="170"/>
    </location>
</feature>
<dbReference type="InterPro" id="IPR000772">
    <property type="entry name" value="Ricin_B_lectin"/>
</dbReference>
<dbReference type="CDD" id="cd00161">
    <property type="entry name" value="beta-trefoil_Ricin-like"/>
    <property type="match status" value="1"/>
</dbReference>
<evidence type="ECO:0000259" key="2">
    <source>
        <dbReference type="Pfam" id="PF14200"/>
    </source>
</evidence>
<feature type="domain" description="Ricin B lectin" evidence="2">
    <location>
        <begin position="65"/>
        <end position="147"/>
    </location>
</feature>
<evidence type="ECO:0000256" key="1">
    <source>
        <dbReference type="SAM" id="SignalP"/>
    </source>
</evidence>
<dbReference type="KEGG" id="cpi:Cpin_6313"/>
<evidence type="ECO:0000313" key="3">
    <source>
        <dbReference type="EMBL" id="ACU63718.1"/>
    </source>
</evidence>
<name>A0A979GAD8_CHIPD</name>
<dbReference type="RefSeq" id="WP_012793883.1">
    <property type="nucleotide sequence ID" value="NC_013132.1"/>
</dbReference>
<accession>A0A979GAD8</accession>
<keyword evidence="1" id="KW-0732">Signal</keyword>
<protein>
    <recommendedName>
        <fullName evidence="2">Ricin B lectin domain-containing protein</fullName>
    </recommendedName>
</protein>
<feature type="signal peptide" evidence="1">
    <location>
        <begin position="1"/>
        <end position="22"/>
    </location>
</feature>
<proteinExistence type="predicted"/>
<dbReference type="Gene3D" id="2.80.10.50">
    <property type="match status" value="1"/>
</dbReference>
<dbReference type="SUPFAM" id="SSF50370">
    <property type="entry name" value="Ricin B-like lectins"/>
    <property type="match status" value="1"/>
</dbReference>
<dbReference type="Pfam" id="PF14200">
    <property type="entry name" value="RicinB_lectin_2"/>
    <property type="match status" value="1"/>
</dbReference>
<sequence>MKNLHTLWVTAMLNIIAVNAFAQTIKGTFAIQNVQTGIYLRIKDADTRNGTPIVAYTPVNWKCVTWDFHQVNGDTYELKNLFSGKTMQPVDEKPSAGTTLEEQPMTAGKSSQQYEFIPVDKGTYLIRVKGSDLYLTPADNNGTVNAKILLAKKNNSKLQQWTIHEQQPAM</sequence>
<dbReference type="AlphaFoldDB" id="A0A979GAD8"/>
<organism evidence="3 4">
    <name type="scientific">Chitinophaga pinensis (strain ATCC 43595 / DSM 2588 / LMG 13176 / NBRC 15968 / NCIMB 11800 / UQM 2034)</name>
    <dbReference type="NCBI Taxonomy" id="485918"/>
    <lineage>
        <taxon>Bacteria</taxon>
        <taxon>Pseudomonadati</taxon>
        <taxon>Bacteroidota</taxon>
        <taxon>Chitinophagia</taxon>
        <taxon>Chitinophagales</taxon>
        <taxon>Chitinophagaceae</taxon>
        <taxon>Chitinophaga</taxon>
    </lineage>
</organism>
<gene>
    <name evidence="3" type="ordered locus">Cpin_6313</name>
</gene>
<dbReference type="Proteomes" id="UP000002215">
    <property type="component" value="Chromosome"/>
</dbReference>
<dbReference type="EMBL" id="CP001699">
    <property type="protein sequence ID" value="ACU63718.1"/>
    <property type="molecule type" value="Genomic_DNA"/>
</dbReference>